<keyword evidence="10" id="KW-1185">Reference proteome</keyword>
<dbReference type="NCBIfam" id="TIGR03413">
    <property type="entry name" value="GSH_gloB"/>
    <property type="match status" value="1"/>
</dbReference>
<dbReference type="InterPro" id="IPR050110">
    <property type="entry name" value="Glyoxalase_II_hydrolase"/>
</dbReference>
<dbReference type="PANTHER" id="PTHR43705">
    <property type="entry name" value="HYDROXYACYLGLUTATHIONE HYDROLASE"/>
    <property type="match status" value="1"/>
</dbReference>
<dbReference type="GO" id="GO:0004416">
    <property type="term" value="F:hydroxyacylglutathione hydrolase activity"/>
    <property type="evidence" value="ECO:0007669"/>
    <property type="project" value="UniProtKB-EC"/>
</dbReference>
<comment type="subunit">
    <text evidence="7">Monomer.</text>
</comment>
<comment type="similarity">
    <text evidence="3 7">Belongs to the metallo-beta-lactamase superfamily. Glyoxalase II family.</text>
</comment>
<dbReference type="InterPro" id="IPR036866">
    <property type="entry name" value="RibonucZ/Hydroxyglut_hydro"/>
</dbReference>
<feature type="binding site" evidence="7">
    <location>
        <position position="59"/>
    </location>
    <ligand>
        <name>Zn(2+)</name>
        <dbReference type="ChEBI" id="CHEBI:29105"/>
        <label>2</label>
    </ligand>
</feature>
<comment type="cofactor">
    <cofactor evidence="7">
        <name>Zn(2+)</name>
        <dbReference type="ChEBI" id="CHEBI:29105"/>
    </cofactor>
    <text evidence="7">Binds 2 Zn(2+) ions per subunit.</text>
</comment>
<evidence type="ECO:0000256" key="7">
    <source>
        <dbReference type="HAMAP-Rule" id="MF_01374"/>
    </source>
</evidence>
<comment type="function">
    <text evidence="7">Thiolesterase that catalyzes the hydrolysis of S-D-lactoyl-glutathione to form glutathione and D-lactic acid.</text>
</comment>
<feature type="binding site" evidence="7">
    <location>
        <position position="148"/>
    </location>
    <ligand>
        <name>Zn(2+)</name>
        <dbReference type="ChEBI" id="CHEBI:29105"/>
        <label>2</label>
    </ligand>
</feature>
<feature type="domain" description="Metallo-beta-lactamase" evidence="8">
    <location>
        <begin position="12"/>
        <end position="186"/>
    </location>
</feature>
<evidence type="ECO:0000313" key="9">
    <source>
        <dbReference type="EMBL" id="MBT1445998.1"/>
    </source>
</evidence>
<name>A0ABS5V6D5_9GAMM</name>
<feature type="binding site" evidence="7">
    <location>
        <position position="131"/>
    </location>
    <ligand>
        <name>Zn(2+)</name>
        <dbReference type="ChEBI" id="CHEBI:29105"/>
        <label>1</label>
    </ligand>
</feature>
<feature type="binding site" evidence="7">
    <location>
        <position position="56"/>
    </location>
    <ligand>
        <name>Zn(2+)</name>
        <dbReference type="ChEBI" id="CHEBI:29105"/>
        <label>1</label>
    </ligand>
</feature>
<proteinExistence type="inferred from homology"/>
<feature type="binding site" evidence="7">
    <location>
        <position position="186"/>
    </location>
    <ligand>
        <name>Zn(2+)</name>
        <dbReference type="ChEBI" id="CHEBI:29105"/>
        <label>2</label>
    </ligand>
</feature>
<dbReference type="PIRSF" id="PIRSF005457">
    <property type="entry name" value="Glx"/>
    <property type="match status" value="1"/>
</dbReference>
<gene>
    <name evidence="7 9" type="primary">gloB</name>
    <name evidence="9" type="ORF">KJI95_16000</name>
</gene>
<dbReference type="EMBL" id="JAHEPS010000007">
    <property type="protein sequence ID" value="MBT1445998.1"/>
    <property type="molecule type" value="Genomic_DNA"/>
</dbReference>
<dbReference type="EC" id="3.1.2.6" evidence="7"/>
<dbReference type="RefSeq" id="WP_214508190.1">
    <property type="nucleotide sequence ID" value="NZ_JAHEPS010000007.1"/>
</dbReference>
<keyword evidence="6 7" id="KW-0862">Zinc</keyword>
<dbReference type="Pfam" id="PF00753">
    <property type="entry name" value="Lactamase_B"/>
    <property type="match status" value="1"/>
</dbReference>
<dbReference type="Pfam" id="PF16123">
    <property type="entry name" value="HAGH_C"/>
    <property type="match status" value="1"/>
</dbReference>
<evidence type="ECO:0000256" key="5">
    <source>
        <dbReference type="ARBA" id="ARBA00022801"/>
    </source>
</evidence>
<feature type="binding site" evidence="7">
    <location>
        <position position="58"/>
    </location>
    <ligand>
        <name>Zn(2+)</name>
        <dbReference type="ChEBI" id="CHEBI:29105"/>
        <label>2</label>
    </ligand>
</feature>
<dbReference type="InterPro" id="IPR035680">
    <property type="entry name" value="Clx_II_MBL"/>
</dbReference>
<dbReference type="InterPro" id="IPR017782">
    <property type="entry name" value="Hydroxyacylglutathione_Hdrlase"/>
</dbReference>
<keyword evidence="4 7" id="KW-0479">Metal-binding</keyword>
<keyword evidence="5 7" id="KW-0378">Hydrolase</keyword>
<comment type="pathway">
    <text evidence="2 7">Secondary metabolite metabolism; methylglyoxal degradation; (R)-lactate from methylglyoxal: step 2/2.</text>
</comment>
<dbReference type="PANTHER" id="PTHR43705:SF1">
    <property type="entry name" value="HYDROXYACYLGLUTATHIONE HYDROLASE GLOB"/>
    <property type="match status" value="1"/>
</dbReference>
<dbReference type="InterPro" id="IPR001279">
    <property type="entry name" value="Metallo-B-lactamas"/>
</dbReference>
<sequence>MFSVSPIKAFRDNYIWLITLADNQALVVDPGDAAPVIAVLEERALTLKGILLTHHHSDHAGGIAALKARAAGMAQSLTVYGPTQSKHSDHGCQDGERIAIPLADNSSLGDSKPGDTAADTLTLQVLEVPGHTLDHLAFVIDDALFCGDTLFSGGCGRLFEGTACELYQSLQKFAALPDTTRVFCAHEYTAANLKFALAAEPDNAALTEYAAEVDKLCAMGIPSLPSTLGRERAINPFLRTNSPTIRHSVGDRFQKTIDSDLECFTLLRQWKDNF</sequence>
<evidence type="ECO:0000313" key="10">
    <source>
        <dbReference type="Proteomes" id="UP001195903"/>
    </source>
</evidence>
<dbReference type="CDD" id="cd07723">
    <property type="entry name" value="hydroxyacylglutathione_hydrolase_MBL-fold"/>
    <property type="match status" value="1"/>
</dbReference>
<comment type="caution">
    <text evidence="9">The sequence shown here is derived from an EMBL/GenBank/DDBJ whole genome shotgun (WGS) entry which is preliminary data.</text>
</comment>
<accession>A0ABS5V6D5</accession>
<evidence type="ECO:0000256" key="4">
    <source>
        <dbReference type="ARBA" id="ARBA00022723"/>
    </source>
</evidence>
<comment type="catalytic activity">
    <reaction evidence="1 7">
        <text>an S-(2-hydroxyacyl)glutathione + H2O = a 2-hydroxy carboxylate + glutathione + H(+)</text>
        <dbReference type="Rhea" id="RHEA:21864"/>
        <dbReference type="ChEBI" id="CHEBI:15377"/>
        <dbReference type="ChEBI" id="CHEBI:15378"/>
        <dbReference type="ChEBI" id="CHEBI:57925"/>
        <dbReference type="ChEBI" id="CHEBI:58896"/>
        <dbReference type="ChEBI" id="CHEBI:71261"/>
        <dbReference type="EC" id="3.1.2.6"/>
    </reaction>
</comment>
<feature type="binding site" evidence="7">
    <location>
        <position position="148"/>
    </location>
    <ligand>
        <name>Zn(2+)</name>
        <dbReference type="ChEBI" id="CHEBI:29105"/>
        <label>1</label>
    </ligand>
</feature>
<evidence type="ECO:0000256" key="1">
    <source>
        <dbReference type="ARBA" id="ARBA00001623"/>
    </source>
</evidence>
<evidence type="ECO:0000256" key="2">
    <source>
        <dbReference type="ARBA" id="ARBA00004963"/>
    </source>
</evidence>
<evidence type="ECO:0000259" key="8">
    <source>
        <dbReference type="SMART" id="SM00849"/>
    </source>
</evidence>
<evidence type="ECO:0000256" key="3">
    <source>
        <dbReference type="ARBA" id="ARBA00006759"/>
    </source>
</evidence>
<dbReference type="Proteomes" id="UP001195903">
    <property type="component" value="Unassembled WGS sequence"/>
</dbReference>
<dbReference type="SUPFAM" id="SSF56281">
    <property type="entry name" value="Metallo-hydrolase/oxidoreductase"/>
    <property type="match status" value="1"/>
</dbReference>
<feature type="binding site" evidence="7">
    <location>
        <position position="54"/>
    </location>
    <ligand>
        <name>Zn(2+)</name>
        <dbReference type="ChEBI" id="CHEBI:29105"/>
        <label>1</label>
    </ligand>
</feature>
<organism evidence="9 10">
    <name type="scientific">Shewanella jiangmenensis</name>
    <dbReference type="NCBI Taxonomy" id="2837387"/>
    <lineage>
        <taxon>Bacteria</taxon>
        <taxon>Pseudomonadati</taxon>
        <taxon>Pseudomonadota</taxon>
        <taxon>Gammaproteobacteria</taxon>
        <taxon>Alteromonadales</taxon>
        <taxon>Shewanellaceae</taxon>
        <taxon>Shewanella</taxon>
    </lineage>
</organism>
<dbReference type="SMART" id="SM00849">
    <property type="entry name" value="Lactamase_B"/>
    <property type="match status" value="1"/>
</dbReference>
<dbReference type="Gene3D" id="3.60.15.10">
    <property type="entry name" value="Ribonuclease Z/Hydroxyacylglutathione hydrolase-like"/>
    <property type="match status" value="1"/>
</dbReference>
<evidence type="ECO:0000256" key="6">
    <source>
        <dbReference type="ARBA" id="ARBA00022833"/>
    </source>
</evidence>
<reference evidence="9 10" key="1">
    <citation type="submission" date="2021-05" db="EMBL/GenBank/DDBJ databases">
        <title>Shewanella sp. JM162201.</title>
        <authorList>
            <person name="Xu S."/>
            <person name="Li A."/>
        </authorList>
    </citation>
    <scope>NUCLEOTIDE SEQUENCE [LARGE SCALE GENOMIC DNA]</scope>
    <source>
        <strain evidence="9 10">JM162201</strain>
    </source>
</reference>
<protein>
    <recommendedName>
        <fullName evidence="7">Hydroxyacylglutathione hydrolase</fullName>
        <ecNumber evidence="7">3.1.2.6</ecNumber>
    </recommendedName>
    <alternativeName>
        <fullName evidence="7">Glyoxalase II</fullName>
        <shortName evidence="7">Glx II</shortName>
    </alternativeName>
</protein>
<dbReference type="InterPro" id="IPR032282">
    <property type="entry name" value="HAGH_C"/>
</dbReference>
<dbReference type="HAMAP" id="MF_01374">
    <property type="entry name" value="Glyoxalase_2"/>
    <property type="match status" value="1"/>
</dbReference>